<dbReference type="EnsemblPlants" id="Ma10_t31470.1">
    <property type="protein sequence ID" value="Ma10_p31470.1"/>
    <property type="gene ID" value="Ma10_g31470"/>
</dbReference>
<proteinExistence type="predicted"/>
<evidence type="ECO:0000313" key="3">
    <source>
        <dbReference type="Proteomes" id="UP000012960"/>
    </source>
</evidence>
<evidence type="ECO:0000313" key="2">
    <source>
        <dbReference type="EnsemblPlants" id="Ma10_p31470.1"/>
    </source>
</evidence>
<dbReference type="Gramene" id="Ma10_t31470.1">
    <property type="protein sequence ID" value="Ma10_p31470.1"/>
    <property type="gene ID" value="Ma10_g31470"/>
</dbReference>
<reference evidence="2" key="2">
    <citation type="submission" date="2021-05" db="UniProtKB">
        <authorList>
            <consortium name="EnsemblPlants"/>
        </authorList>
    </citation>
    <scope>IDENTIFICATION</scope>
    <source>
        <strain evidence="2">subsp. malaccensis</strain>
    </source>
</reference>
<name>A0A804L2H7_MUSAM</name>
<sequence>MMSMIYIRLIEAHHGAMYGHEGRSSTKAVSCDRSVHLTPFAMINLMKKKKTQDSGGETKVICRRQVLPTSKFLDHIPRETDVRRL</sequence>
<evidence type="ECO:0000313" key="1">
    <source>
        <dbReference type="EMBL" id="CAG1855156.1"/>
    </source>
</evidence>
<dbReference type="InParanoid" id="A0A804L2H7"/>
<gene>
    <name evidence="1" type="ORF">GSMUA_333820.1</name>
</gene>
<dbReference type="EMBL" id="HG996476">
    <property type="protein sequence ID" value="CAG1855156.1"/>
    <property type="molecule type" value="Genomic_DNA"/>
</dbReference>
<keyword evidence="3" id="KW-1185">Reference proteome</keyword>
<protein>
    <submittedName>
        <fullName evidence="1">(wild Malaysian banana) hypothetical protein</fullName>
    </submittedName>
</protein>
<accession>A0A804L2H7</accession>
<dbReference type="Proteomes" id="UP000012960">
    <property type="component" value="Unplaced"/>
</dbReference>
<reference evidence="1" key="1">
    <citation type="submission" date="2021-03" db="EMBL/GenBank/DDBJ databases">
        <authorList>
            <consortium name="Genoscope - CEA"/>
            <person name="William W."/>
        </authorList>
    </citation>
    <scope>NUCLEOTIDE SEQUENCE</scope>
    <source>
        <strain evidence="1">Doubled-haploid Pahang</strain>
    </source>
</reference>
<organism evidence="2 3">
    <name type="scientific">Musa acuminata subsp. malaccensis</name>
    <name type="common">Wild banana</name>
    <name type="synonym">Musa malaccensis</name>
    <dbReference type="NCBI Taxonomy" id="214687"/>
    <lineage>
        <taxon>Eukaryota</taxon>
        <taxon>Viridiplantae</taxon>
        <taxon>Streptophyta</taxon>
        <taxon>Embryophyta</taxon>
        <taxon>Tracheophyta</taxon>
        <taxon>Spermatophyta</taxon>
        <taxon>Magnoliopsida</taxon>
        <taxon>Liliopsida</taxon>
        <taxon>Zingiberales</taxon>
        <taxon>Musaceae</taxon>
        <taxon>Musa</taxon>
    </lineage>
</organism>
<dbReference type="AlphaFoldDB" id="A0A804L2H7"/>